<evidence type="ECO:0000313" key="3">
    <source>
        <dbReference type="Proteomes" id="UP000321832"/>
    </source>
</evidence>
<sequence>MGLKRRTLVRAAWTALGMLAALAAIDGWRLVQAERVNGQISAGALPPEDAAAPAELRFAHAAAQAASGATEAALTRYGALHADTPLGQAARYNGANLLLRQGMALRASSQPGQALALIELAKEGYREVLRHDADDWPARYNLERAQRLVPDPEGVDEEPPEARRSAERAATTMRGYSPGLP</sequence>
<name>A0A5C6U1H9_9BURK</name>
<dbReference type="AlphaFoldDB" id="A0A5C6U1H9"/>
<protein>
    <submittedName>
        <fullName evidence="2">MxaK protein</fullName>
    </submittedName>
</protein>
<proteinExistence type="predicted"/>
<feature type="region of interest" description="Disordered" evidence="1">
    <location>
        <begin position="147"/>
        <end position="181"/>
    </location>
</feature>
<keyword evidence="3" id="KW-1185">Reference proteome</keyword>
<comment type="caution">
    <text evidence="2">The sequence shown here is derived from an EMBL/GenBank/DDBJ whole genome shotgun (WGS) entry which is preliminary data.</text>
</comment>
<gene>
    <name evidence="2" type="ORF">FSC37_06345</name>
</gene>
<organism evidence="2 3">
    <name type="scientific">Piscinibacter aquaticus</name>
    <dbReference type="NCBI Taxonomy" id="392597"/>
    <lineage>
        <taxon>Bacteria</taxon>
        <taxon>Pseudomonadati</taxon>
        <taxon>Pseudomonadota</taxon>
        <taxon>Betaproteobacteria</taxon>
        <taxon>Burkholderiales</taxon>
        <taxon>Sphaerotilaceae</taxon>
        <taxon>Piscinibacter</taxon>
    </lineage>
</organism>
<reference evidence="2 3" key="1">
    <citation type="submission" date="2019-08" db="EMBL/GenBank/DDBJ databases">
        <authorList>
            <person name="Khan S.A."/>
            <person name="Jeon C.O."/>
            <person name="Jeong S.E."/>
        </authorList>
    </citation>
    <scope>NUCLEOTIDE SEQUENCE [LARGE SCALE GENOMIC DNA]</scope>
    <source>
        <strain evidence="3">IMCC1728</strain>
    </source>
</reference>
<dbReference type="Proteomes" id="UP000321832">
    <property type="component" value="Unassembled WGS sequence"/>
</dbReference>
<evidence type="ECO:0000313" key="2">
    <source>
        <dbReference type="EMBL" id="TXC65791.1"/>
    </source>
</evidence>
<evidence type="ECO:0000256" key="1">
    <source>
        <dbReference type="SAM" id="MobiDB-lite"/>
    </source>
</evidence>
<dbReference type="EMBL" id="VOPW01000001">
    <property type="protein sequence ID" value="TXC65791.1"/>
    <property type="molecule type" value="Genomic_DNA"/>
</dbReference>
<accession>A0A5C6U1H9</accession>